<dbReference type="Pfam" id="PF02878">
    <property type="entry name" value="PGM_PMM_I"/>
    <property type="match status" value="1"/>
</dbReference>
<dbReference type="NCBIfam" id="TIGR01455">
    <property type="entry name" value="glmM"/>
    <property type="match status" value="1"/>
</dbReference>
<comment type="catalytic activity">
    <reaction evidence="6 7 9">
        <text>alpha-D-glucosamine 1-phosphate = D-glucosamine 6-phosphate</text>
        <dbReference type="Rhea" id="RHEA:23424"/>
        <dbReference type="ChEBI" id="CHEBI:58516"/>
        <dbReference type="ChEBI" id="CHEBI:58725"/>
        <dbReference type="EC" id="5.4.2.10"/>
    </reaction>
</comment>
<feature type="domain" description="Alpha-D-phosphohexomutase C-terminal" evidence="10">
    <location>
        <begin position="372"/>
        <end position="437"/>
    </location>
</feature>
<evidence type="ECO:0000259" key="10">
    <source>
        <dbReference type="Pfam" id="PF00408"/>
    </source>
</evidence>
<dbReference type="PRINTS" id="PR00509">
    <property type="entry name" value="PGMPMM"/>
</dbReference>
<dbReference type="InterPro" id="IPR016055">
    <property type="entry name" value="A-D-PHexomutase_a/b/a-I/II/III"/>
</dbReference>
<dbReference type="InterPro" id="IPR005843">
    <property type="entry name" value="A-D-PHexomutase_C"/>
</dbReference>
<evidence type="ECO:0000313" key="15">
    <source>
        <dbReference type="Proteomes" id="UP000199622"/>
    </source>
</evidence>
<evidence type="ECO:0000313" key="14">
    <source>
        <dbReference type="EMBL" id="SEB34605.1"/>
    </source>
</evidence>
<dbReference type="InterPro" id="IPR005846">
    <property type="entry name" value="A-D-PHexomutase_a/b/a-III"/>
</dbReference>
<dbReference type="Pfam" id="PF02879">
    <property type="entry name" value="PGM_PMM_II"/>
    <property type="match status" value="1"/>
</dbReference>
<feature type="domain" description="Alpha-D-phosphohexomutase alpha/beta/alpha" evidence="11">
    <location>
        <begin position="3"/>
        <end position="134"/>
    </location>
</feature>
<evidence type="ECO:0000256" key="2">
    <source>
        <dbReference type="ARBA" id="ARBA00022553"/>
    </source>
</evidence>
<dbReference type="GO" id="GO:0005975">
    <property type="term" value="P:carbohydrate metabolic process"/>
    <property type="evidence" value="ECO:0007669"/>
    <property type="project" value="InterPro"/>
</dbReference>
<dbReference type="SUPFAM" id="SSF55957">
    <property type="entry name" value="Phosphoglucomutase, C-terminal domain"/>
    <property type="match status" value="1"/>
</dbReference>
<keyword evidence="15" id="KW-1185">Reference proteome</keyword>
<dbReference type="GO" id="GO:0005829">
    <property type="term" value="C:cytosol"/>
    <property type="evidence" value="ECO:0007669"/>
    <property type="project" value="TreeGrafter"/>
</dbReference>
<sequence>MARLFGTDGVRGLANAELTPELALALAASAARVLAAHDRSHRPVAVVGRDPRASGEMLEAAVVAGLTSAGADVLRVGVLPTPAVAYLVGSLEADLGVMISASHNPMPDNGIKLFAAGGHKLPDGIEDEIEAGLADGKVRPTGAGVGRVTDVEDALDRYAAHLLDATPHPLAGLRVVVDCANGASSAAAPEIYRRAGAEVVALFAEPDGVNINQHCGSNHPEKLREAVVAHGADLGIAHDGDADRCVAVDSAGELVDGDQIMAVLALALAEAGELIKDTLVATVMSNLGLHLAMKAHGITVVTAAVGDRYVLEELRSGGFALGGEQSGHVVLPAHATTGDGLLTALRLMSRMAETGKSLADLAAVMNRLPQVLVNVPVADKAAVADSSEVRTAVGEVEAELGEEGRVLLRPSGTEQLVRVMVEAPAQSTAQAAADRLAGVVSAVS</sequence>
<reference evidence="15" key="1">
    <citation type="submission" date="2016-10" db="EMBL/GenBank/DDBJ databases">
        <authorList>
            <person name="Varghese N."/>
            <person name="Submissions S."/>
        </authorList>
    </citation>
    <scope>NUCLEOTIDE SEQUENCE [LARGE SCALE GENOMIC DNA]</scope>
    <source>
        <strain evidence="15">DSM 44544</strain>
    </source>
</reference>
<comment type="cofactor">
    <cofactor evidence="7">
        <name>Mg(2+)</name>
        <dbReference type="ChEBI" id="CHEBI:18420"/>
    </cofactor>
    <text evidence="7">Binds 1 Mg(2+) ion per subunit.</text>
</comment>
<dbReference type="HAMAP" id="MF_01554_B">
    <property type="entry name" value="GlmM_B"/>
    <property type="match status" value="1"/>
</dbReference>
<feature type="domain" description="Alpha-D-phosphohexomutase alpha/beta/alpha" evidence="13">
    <location>
        <begin position="256"/>
        <end position="366"/>
    </location>
</feature>
<dbReference type="PROSITE" id="PS00710">
    <property type="entry name" value="PGM_PMM"/>
    <property type="match status" value="1"/>
</dbReference>
<dbReference type="EC" id="5.4.2.10" evidence="7 9"/>
<dbReference type="FunFam" id="3.40.120.10:FF:000001">
    <property type="entry name" value="Phosphoglucosamine mutase"/>
    <property type="match status" value="1"/>
</dbReference>
<feature type="domain" description="Alpha-D-phosphohexomutase alpha/beta/alpha" evidence="12">
    <location>
        <begin position="158"/>
        <end position="252"/>
    </location>
</feature>
<proteinExistence type="inferred from homology"/>
<evidence type="ECO:0000256" key="7">
    <source>
        <dbReference type="HAMAP-Rule" id="MF_01554"/>
    </source>
</evidence>
<dbReference type="Pfam" id="PF02880">
    <property type="entry name" value="PGM_PMM_III"/>
    <property type="match status" value="1"/>
</dbReference>
<evidence type="ECO:0000256" key="3">
    <source>
        <dbReference type="ARBA" id="ARBA00022723"/>
    </source>
</evidence>
<dbReference type="AlphaFoldDB" id="A0A1H4IL69"/>
<dbReference type="CDD" id="cd05802">
    <property type="entry name" value="GlmM"/>
    <property type="match status" value="1"/>
</dbReference>
<evidence type="ECO:0000256" key="8">
    <source>
        <dbReference type="RuleBase" id="RU004326"/>
    </source>
</evidence>
<dbReference type="Gene3D" id="3.30.310.50">
    <property type="entry name" value="Alpha-D-phosphohexomutase, C-terminal domain"/>
    <property type="match status" value="1"/>
</dbReference>
<evidence type="ECO:0000259" key="11">
    <source>
        <dbReference type="Pfam" id="PF02878"/>
    </source>
</evidence>
<gene>
    <name evidence="7" type="primary">glmM</name>
    <name evidence="14" type="ORF">SAMN04489727_1028</name>
</gene>
<dbReference type="InterPro" id="IPR050060">
    <property type="entry name" value="Phosphoglucosamine_mutase"/>
</dbReference>
<organism evidence="14 15">
    <name type="scientific">Amycolatopsis tolypomycina</name>
    <dbReference type="NCBI Taxonomy" id="208445"/>
    <lineage>
        <taxon>Bacteria</taxon>
        <taxon>Bacillati</taxon>
        <taxon>Actinomycetota</taxon>
        <taxon>Actinomycetes</taxon>
        <taxon>Pseudonocardiales</taxon>
        <taxon>Pseudonocardiaceae</taxon>
        <taxon>Amycolatopsis</taxon>
    </lineage>
</organism>
<dbReference type="Gene3D" id="3.40.120.10">
    <property type="entry name" value="Alpha-D-Glucose-1,6-Bisphosphate, subunit A, domain 3"/>
    <property type="match status" value="3"/>
</dbReference>
<dbReference type="PANTHER" id="PTHR42946:SF1">
    <property type="entry name" value="PHOSPHOGLUCOMUTASE (ALPHA-D-GLUCOSE-1,6-BISPHOSPHATE-DEPENDENT)"/>
    <property type="match status" value="1"/>
</dbReference>
<dbReference type="InterPro" id="IPR005845">
    <property type="entry name" value="A-D-PHexomutase_a/b/a-II"/>
</dbReference>
<dbReference type="GO" id="GO:0004615">
    <property type="term" value="F:phosphomannomutase activity"/>
    <property type="evidence" value="ECO:0007669"/>
    <property type="project" value="TreeGrafter"/>
</dbReference>
<feature type="binding site" evidence="7">
    <location>
        <position position="239"/>
    </location>
    <ligand>
        <name>Mg(2+)</name>
        <dbReference type="ChEBI" id="CHEBI:18420"/>
    </ligand>
</feature>
<dbReference type="OrthoDB" id="9803322at2"/>
<feature type="binding site" evidence="7">
    <location>
        <position position="243"/>
    </location>
    <ligand>
        <name>Mg(2+)</name>
        <dbReference type="ChEBI" id="CHEBI:18420"/>
    </ligand>
</feature>
<feature type="modified residue" description="Phosphoserine" evidence="7">
    <location>
        <position position="102"/>
    </location>
</feature>
<comment type="PTM">
    <text evidence="7">Activated by phosphorylation.</text>
</comment>
<dbReference type="GO" id="GO:0006048">
    <property type="term" value="P:UDP-N-acetylglucosamine biosynthetic process"/>
    <property type="evidence" value="ECO:0007669"/>
    <property type="project" value="TreeGrafter"/>
</dbReference>
<dbReference type="EMBL" id="FNSO01000002">
    <property type="protein sequence ID" value="SEB34605.1"/>
    <property type="molecule type" value="Genomic_DNA"/>
</dbReference>
<evidence type="ECO:0000256" key="5">
    <source>
        <dbReference type="ARBA" id="ARBA00023235"/>
    </source>
</evidence>
<dbReference type="InterPro" id="IPR036900">
    <property type="entry name" value="A-D-PHexomutase_C_sf"/>
</dbReference>
<evidence type="ECO:0000256" key="6">
    <source>
        <dbReference type="ARBA" id="ARBA00050364"/>
    </source>
</evidence>
<keyword evidence="5 7" id="KW-0413">Isomerase</keyword>
<dbReference type="GO" id="GO:0009252">
    <property type="term" value="P:peptidoglycan biosynthetic process"/>
    <property type="evidence" value="ECO:0007669"/>
    <property type="project" value="TreeGrafter"/>
</dbReference>
<protein>
    <recommendedName>
        <fullName evidence="7 9">Phosphoglucosamine mutase</fullName>
        <ecNumber evidence="7 9">5.4.2.10</ecNumber>
    </recommendedName>
</protein>
<dbReference type="InterPro" id="IPR006352">
    <property type="entry name" value="GlmM_bact"/>
</dbReference>
<feature type="binding site" description="via phosphate group" evidence="7">
    <location>
        <position position="102"/>
    </location>
    <ligand>
        <name>Mg(2+)</name>
        <dbReference type="ChEBI" id="CHEBI:18420"/>
    </ligand>
</feature>
<feature type="active site" description="Phosphoserine intermediate" evidence="7">
    <location>
        <position position="102"/>
    </location>
</feature>
<keyword evidence="4 7" id="KW-0460">Magnesium</keyword>
<dbReference type="Proteomes" id="UP000199622">
    <property type="component" value="Unassembled WGS sequence"/>
</dbReference>
<evidence type="ECO:0000256" key="4">
    <source>
        <dbReference type="ARBA" id="ARBA00022842"/>
    </source>
</evidence>
<feature type="binding site" evidence="7">
    <location>
        <position position="241"/>
    </location>
    <ligand>
        <name>Mg(2+)</name>
        <dbReference type="ChEBI" id="CHEBI:18420"/>
    </ligand>
</feature>
<keyword evidence="3 7" id="KW-0479">Metal-binding</keyword>
<dbReference type="SUPFAM" id="SSF53738">
    <property type="entry name" value="Phosphoglucomutase, first 3 domains"/>
    <property type="match status" value="3"/>
</dbReference>
<name>A0A1H4IL69_9PSEU</name>
<dbReference type="PANTHER" id="PTHR42946">
    <property type="entry name" value="PHOSPHOHEXOSE MUTASE"/>
    <property type="match status" value="1"/>
</dbReference>
<dbReference type="InterPro" id="IPR016066">
    <property type="entry name" value="A-D-PHexomutase_CS"/>
</dbReference>
<keyword evidence="2 7" id="KW-0597">Phosphoprotein</keyword>
<dbReference type="GO" id="GO:0008966">
    <property type="term" value="F:phosphoglucosamine mutase activity"/>
    <property type="evidence" value="ECO:0007669"/>
    <property type="project" value="UniProtKB-UniRule"/>
</dbReference>
<evidence type="ECO:0000259" key="13">
    <source>
        <dbReference type="Pfam" id="PF02880"/>
    </source>
</evidence>
<evidence type="ECO:0000259" key="12">
    <source>
        <dbReference type="Pfam" id="PF02879"/>
    </source>
</evidence>
<dbReference type="InterPro" id="IPR005841">
    <property type="entry name" value="Alpha-D-phosphohexomutase_SF"/>
</dbReference>
<dbReference type="FunFam" id="3.40.120.10:FF:000003">
    <property type="entry name" value="Phosphoglucosamine mutase"/>
    <property type="match status" value="1"/>
</dbReference>
<evidence type="ECO:0000256" key="1">
    <source>
        <dbReference type="ARBA" id="ARBA00010231"/>
    </source>
</evidence>
<dbReference type="InterPro" id="IPR005844">
    <property type="entry name" value="A-D-PHexomutase_a/b/a-I"/>
</dbReference>
<dbReference type="STRING" id="208445.SAMN04489727_1028"/>
<comment type="similarity">
    <text evidence="1 7 8">Belongs to the phosphohexose mutase family.</text>
</comment>
<dbReference type="GO" id="GO:0000287">
    <property type="term" value="F:magnesium ion binding"/>
    <property type="evidence" value="ECO:0007669"/>
    <property type="project" value="UniProtKB-UniRule"/>
</dbReference>
<comment type="function">
    <text evidence="7 9">Catalyzes the conversion of glucosamine-6-phosphate to glucosamine-1-phosphate.</text>
</comment>
<dbReference type="RefSeq" id="WP_091304663.1">
    <property type="nucleotide sequence ID" value="NZ_FNSO01000002.1"/>
</dbReference>
<evidence type="ECO:0000256" key="9">
    <source>
        <dbReference type="RuleBase" id="RU004327"/>
    </source>
</evidence>
<dbReference type="FunFam" id="3.30.310.50:FF:000001">
    <property type="entry name" value="Phosphoglucosamine mutase"/>
    <property type="match status" value="1"/>
</dbReference>
<accession>A0A1H4IL69</accession>
<dbReference type="Pfam" id="PF00408">
    <property type="entry name" value="PGM_PMM_IV"/>
    <property type="match status" value="1"/>
</dbReference>